<name>A0A834F480_ORYME</name>
<accession>A0A834F480</accession>
<sequence length="411" mass="46317">MDRWSAAAGMEVEHLEAKAPERSRRSIENKRKTKSVKKGDDGENSPDSVLFKQETPSKASKWEDDCNALNSIKEAVVVLTRLPDYKISALRPPTPPQFYSEDESLSSSGSDMGWASEEDSSDSDFPVPNHKQKASGSGGCASGSGKAGAETLQDGVDVVVATAAEIISRLPAAFGHCSREASKIHSELAKEDVKVDMMVLARRRPLKWKRGKIVEIITKEDGRLKYRVSFEEKGKCVVSGHHIAFDSRPKVEQLCVGARVVVRCQNNKFRFRPGILAELPSRRNQFRFLVFVDDHTAVYVGLPLFHLVCRPLEDVLDDVPDGAHRCFMKQYLRDWPYPRTFKYAPGQHFTVELNGVMQRCEVAAVDCSLVQVVFQESQRREWIYRGSMRLQHFALLEPRWKEDDNNSSDSD</sequence>
<dbReference type="Proteomes" id="UP000646548">
    <property type="component" value="Unassembled WGS sequence"/>
</dbReference>
<gene>
    <name evidence="7" type="ORF">FQA47_002268</name>
</gene>
<protein>
    <submittedName>
        <fullName evidence="7">Histone-lysine N-methyltransferase SETDB1-B</fullName>
    </submittedName>
</protein>
<evidence type="ECO:0000259" key="4">
    <source>
        <dbReference type="Pfam" id="PF18300"/>
    </source>
</evidence>
<reference evidence="7" key="1">
    <citation type="journal article" name="BMC Genomics">
        <title>Long-read sequencing and de novo genome assembly of marine medaka (Oryzias melastigma).</title>
        <authorList>
            <person name="Liang P."/>
            <person name="Saqib H.S.A."/>
            <person name="Ni X."/>
            <person name="Shen Y."/>
        </authorList>
    </citation>
    <scope>NUCLEOTIDE SEQUENCE</scope>
    <source>
        <strain evidence="7">Bigg-433</strain>
    </source>
</reference>
<feature type="domain" description="Histone methyltransferase Tudor" evidence="6">
    <location>
        <begin position="254"/>
        <end position="300"/>
    </location>
</feature>
<feature type="region of interest" description="Disordered" evidence="3">
    <location>
        <begin position="90"/>
        <end position="147"/>
    </location>
</feature>
<evidence type="ECO:0000256" key="1">
    <source>
        <dbReference type="ARBA" id="ARBA00004123"/>
    </source>
</evidence>
<dbReference type="AlphaFoldDB" id="A0A834F480"/>
<evidence type="ECO:0000259" key="5">
    <source>
        <dbReference type="Pfam" id="PF18358"/>
    </source>
</evidence>
<keyword evidence="7" id="KW-0489">Methyltransferase</keyword>
<evidence type="ECO:0000313" key="8">
    <source>
        <dbReference type="Proteomes" id="UP000646548"/>
    </source>
</evidence>
<keyword evidence="2" id="KW-0539">Nucleus</keyword>
<dbReference type="Pfam" id="PF18358">
    <property type="entry name" value="Tudor_4"/>
    <property type="match status" value="1"/>
</dbReference>
<feature type="domain" description="DUF5604" evidence="4">
    <location>
        <begin position="192"/>
        <end position="246"/>
    </location>
</feature>
<proteinExistence type="predicted"/>
<dbReference type="PANTHER" id="PTHR46024">
    <property type="entry name" value="HISTONE-LYSINE N-METHYLTRANSFERASE EGGLESS"/>
    <property type="match status" value="1"/>
</dbReference>
<dbReference type="InterPro" id="IPR041292">
    <property type="entry name" value="Tudor_4"/>
</dbReference>
<feature type="region of interest" description="Disordered" evidence="3">
    <location>
        <begin position="1"/>
        <end position="65"/>
    </location>
</feature>
<dbReference type="InterPro" id="IPR051516">
    <property type="entry name" value="SETDB_methyltransferase"/>
</dbReference>
<keyword evidence="7" id="KW-0808">Transferase</keyword>
<feature type="compositionally biased region" description="Basic and acidic residues" evidence="3">
    <location>
        <begin position="11"/>
        <end position="30"/>
    </location>
</feature>
<organism evidence="7 8">
    <name type="scientific">Oryzias melastigma</name>
    <name type="common">Marine medaka</name>
    <dbReference type="NCBI Taxonomy" id="30732"/>
    <lineage>
        <taxon>Eukaryota</taxon>
        <taxon>Metazoa</taxon>
        <taxon>Chordata</taxon>
        <taxon>Craniata</taxon>
        <taxon>Vertebrata</taxon>
        <taxon>Euteleostomi</taxon>
        <taxon>Actinopterygii</taxon>
        <taxon>Neopterygii</taxon>
        <taxon>Teleostei</taxon>
        <taxon>Neoteleostei</taxon>
        <taxon>Acanthomorphata</taxon>
        <taxon>Ovalentaria</taxon>
        <taxon>Atherinomorphae</taxon>
        <taxon>Beloniformes</taxon>
        <taxon>Adrianichthyidae</taxon>
        <taxon>Oryziinae</taxon>
        <taxon>Oryzias</taxon>
    </lineage>
</organism>
<dbReference type="EMBL" id="WKFB01000519">
    <property type="protein sequence ID" value="KAF6720614.1"/>
    <property type="molecule type" value="Genomic_DNA"/>
</dbReference>
<evidence type="ECO:0000256" key="2">
    <source>
        <dbReference type="ARBA" id="ARBA00023242"/>
    </source>
</evidence>
<comment type="caution">
    <text evidence="7">The sequence shown here is derived from an EMBL/GenBank/DDBJ whole genome shotgun (WGS) entry which is preliminary data.</text>
</comment>
<dbReference type="GO" id="GO:0032259">
    <property type="term" value="P:methylation"/>
    <property type="evidence" value="ECO:0007669"/>
    <property type="project" value="UniProtKB-KW"/>
</dbReference>
<comment type="subcellular location">
    <subcellularLocation>
        <location evidence="1">Nucleus</location>
    </subcellularLocation>
</comment>
<dbReference type="GO" id="GO:0005634">
    <property type="term" value="C:nucleus"/>
    <property type="evidence" value="ECO:0007669"/>
    <property type="project" value="UniProtKB-SubCell"/>
</dbReference>
<feature type="domain" description="Histone methyltransferase Tudor" evidence="5">
    <location>
        <begin position="346"/>
        <end position="391"/>
    </location>
</feature>
<dbReference type="Gene3D" id="2.30.30.140">
    <property type="match status" value="2"/>
</dbReference>
<dbReference type="InterPro" id="IPR040880">
    <property type="entry name" value="DUF5604"/>
</dbReference>
<dbReference type="PANTHER" id="PTHR46024:SF1">
    <property type="entry name" value="HISTONE-LYSINE N-METHYLTRANSFERASE EGGLESS"/>
    <property type="match status" value="1"/>
</dbReference>
<evidence type="ECO:0000256" key="3">
    <source>
        <dbReference type="SAM" id="MobiDB-lite"/>
    </source>
</evidence>
<evidence type="ECO:0000259" key="6">
    <source>
        <dbReference type="Pfam" id="PF18359"/>
    </source>
</evidence>
<dbReference type="GO" id="GO:0046974">
    <property type="term" value="F:histone H3K9 methyltransferase activity"/>
    <property type="evidence" value="ECO:0007669"/>
    <property type="project" value="TreeGrafter"/>
</dbReference>
<dbReference type="Pfam" id="PF18359">
    <property type="entry name" value="Tudor_5"/>
    <property type="match status" value="1"/>
</dbReference>
<dbReference type="GO" id="GO:0010629">
    <property type="term" value="P:negative regulation of gene expression"/>
    <property type="evidence" value="ECO:0007669"/>
    <property type="project" value="TreeGrafter"/>
</dbReference>
<evidence type="ECO:0000313" key="7">
    <source>
        <dbReference type="EMBL" id="KAF6720614.1"/>
    </source>
</evidence>
<dbReference type="InterPro" id="IPR041291">
    <property type="entry name" value="TUDOR_5"/>
</dbReference>
<feature type="compositionally biased region" description="Gly residues" evidence="3">
    <location>
        <begin position="136"/>
        <end position="146"/>
    </location>
</feature>
<dbReference type="GO" id="GO:0070828">
    <property type="term" value="P:heterochromatin organization"/>
    <property type="evidence" value="ECO:0007669"/>
    <property type="project" value="TreeGrafter"/>
</dbReference>
<dbReference type="Pfam" id="PF18300">
    <property type="entry name" value="DUF5604"/>
    <property type="match status" value="1"/>
</dbReference>